<keyword evidence="12" id="KW-1185">Reference proteome</keyword>
<dbReference type="InterPro" id="IPR025713">
    <property type="entry name" value="MotB-like_N_dom"/>
</dbReference>
<dbReference type="SUPFAM" id="SSF103088">
    <property type="entry name" value="OmpA-like"/>
    <property type="match status" value="1"/>
</dbReference>
<accession>A0A316INV3</accession>
<keyword evidence="8" id="KW-0175">Coiled coil</keyword>
<evidence type="ECO:0000256" key="5">
    <source>
        <dbReference type="ARBA" id="ARBA00022989"/>
    </source>
</evidence>
<dbReference type="Gene3D" id="3.30.1330.60">
    <property type="entry name" value="OmpA-like domain"/>
    <property type="match status" value="1"/>
</dbReference>
<name>A0A316INV3_9GAMM</name>
<gene>
    <name evidence="11" type="ORF">C7456_103267</name>
</gene>
<dbReference type="PROSITE" id="PS51123">
    <property type="entry name" value="OMPA_2"/>
    <property type="match status" value="1"/>
</dbReference>
<dbReference type="GO" id="GO:0005886">
    <property type="term" value="C:plasma membrane"/>
    <property type="evidence" value="ECO:0007669"/>
    <property type="project" value="UniProtKB-SubCell"/>
</dbReference>
<dbReference type="EMBL" id="QGHC01000003">
    <property type="protein sequence ID" value="PWK92148.1"/>
    <property type="molecule type" value="Genomic_DNA"/>
</dbReference>
<keyword evidence="4 9" id="KW-0812">Transmembrane</keyword>
<dbReference type="PANTHER" id="PTHR30329:SF21">
    <property type="entry name" value="LIPOPROTEIN YIAD-RELATED"/>
    <property type="match status" value="1"/>
</dbReference>
<dbReference type="InterPro" id="IPR050330">
    <property type="entry name" value="Bact_OuterMem_StrucFunc"/>
</dbReference>
<keyword evidence="6 7" id="KW-0472">Membrane</keyword>
<feature type="coiled-coil region" evidence="8">
    <location>
        <begin position="120"/>
        <end position="151"/>
    </location>
</feature>
<dbReference type="Pfam" id="PF13677">
    <property type="entry name" value="MotB_plug"/>
    <property type="match status" value="1"/>
</dbReference>
<dbReference type="PANTHER" id="PTHR30329">
    <property type="entry name" value="STATOR ELEMENT OF FLAGELLAR MOTOR COMPLEX"/>
    <property type="match status" value="1"/>
</dbReference>
<evidence type="ECO:0000256" key="3">
    <source>
        <dbReference type="ARBA" id="ARBA00022475"/>
    </source>
</evidence>
<dbReference type="RefSeq" id="WP_109722712.1">
    <property type="nucleotide sequence ID" value="NZ_MSZV01000005.1"/>
</dbReference>
<evidence type="ECO:0000256" key="9">
    <source>
        <dbReference type="SAM" id="Phobius"/>
    </source>
</evidence>
<evidence type="ECO:0000313" key="12">
    <source>
        <dbReference type="Proteomes" id="UP000245812"/>
    </source>
</evidence>
<sequence length="335" mass="35361">MSERGGPPQQPIIVRRVHRRGHGHHGGAWKVAYADFVTAMMAFFLVMWLIGVGTREQRAAISEYFRNPSLVPGNATLAPPGRMGPGGASDSAIKLGGAMDLPHGPGKDTRGAAAASVDGRTVEKEARRQEQARLQELMQQLRAAIQNSQALAPFKDQLLLDITPEGLRIQIVDKLNRPMFDLGSAQLKPYTADILRELAGFINRVPNRISISGHTDDAPYSSGNRYGNWELSADRANAARRALLDGGLQDAKIARVVGLAASVPFDKAHPGDPINRRISIIVMTRQAEAAALSQELADEDAAPPAATAGPAAASPAALPAASAAAAAAAPGVLVH</sequence>
<dbReference type="Pfam" id="PF00691">
    <property type="entry name" value="OmpA"/>
    <property type="match status" value="1"/>
</dbReference>
<keyword evidence="5 9" id="KW-1133">Transmembrane helix</keyword>
<comment type="caution">
    <text evidence="11">The sequence shown here is derived from an EMBL/GenBank/DDBJ whole genome shotgun (WGS) entry which is preliminary data.</text>
</comment>
<dbReference type="InterPro" id="IPR006665">
    <property type="entry name" value="OmpA-like"/>
</dbReference>
<comment type="similarity">
    <text evidence="2">Belongs to the MotB family.</text>
</comment>
<organism evidence="11 12">
    <name type="scientific">Fulvimonas soli</name>
    <dbReference type="NCBI Taxonomy" id="155197"/>
    <lineage>
        <taxon>Bacteria</taxon>
        <taxon>Pseudomonadati</taxon>
        <taxon>Pseudomonadota</taxon>
        <taxon>Gammaproteobacteria</taxon>
        <taxon>Lysobacterales</taxon>
        <taxon>Rhodanobacteraceae</taxon>
        <taxon>Fulvimonas</taxon>
    </lineage>
</organism>
<proteinExistence type="inferred from homology"/>
<evidence type="ECO:0000256" key="4">
    <source>
        <dbReference type="ARBA" id="ARBA00022692"/>
    </source>
</evidence>
<evidence type="ECO:0000259" key="10">
    <source>
        <dbReference type="PROSITE" id="PS51123"/>
    </source>
</evidence>
<comment type="subcellular location">
    <subcellularLocation>
        <location evidence="1">Cell membrane</location>
        <topology evidence="1">Single-pass membrane protein</topology>
    </subcellularLocation>
</comment>
<protein>
    <submittedName>
        <fullName evidence="11">Chemotaxis protein MotB</fullName>
    </submittedName>
</protein>
<evidence type="ECO:0000256" key="7">
    <source>
        <dbReference type="PROSITE-ProRule" id="PRU00473"/>
    </source>
</evidence>
<evidence type="ECO:0000313" key="11">
    <source>
        <dbReference type="EMBL" id="PWK92148.1"/>
    </source>
</evidence>
<reference evidence="11 12" key="1">
    <citation type="submission" date="2018-05" db="EMBL/GenBank/DDBJ databases">
        <title>Genomic Encyclopedia of Type Strains, Phase IV (KMG-IV): sequencing the most valuable type-strain genomes for metagenomic binning, comparative biology and taxonomic classification.</title>
        <authorList>
            <person name="Goeker M."/>
        </authorList>
    </citation>
    <scope>NUCLEOTIDE SEQUENCE [LARGE SCALE GENOMIC DNA]</scope>
    <source>
        <strain evidence="11 12">DSM 14263</strain>
    </source>
</reference>
<dbReference type="InterPro" id="IPR036737">
    <property type="entry name" value="OmpA-like_sf"/>
</dbReference>
<feature type="domain" description="OmpA-like" evidence="10">
    <location>
        <begin position="167"/>
        <end position="286"/>
    </location>
</feature>
<dbReference type="AlphaFoldDB" id="A0A316INV3"/>
<dbReference type="NCBIfam" id="NF006548">
    <property type="entry name" value="PRK09041.1"/>
    <property type="match status" value="1"/>
</dbReference>
<dbReference type="CDD" id="cd07185">
    <property type="entry name" value="OmpA_C-like"/>
    <property type="match status" value="1"/>
</dbReference>
<evidence type="ECO:0000256" key="6">
    <source>
        <dbReference type="ARBA" id="ARBA00023136"/>
    </source>
</evidence>
<dbReference type="Proteomes" id="UP000245812">
    <property type="component" value="Unassembled WGS sequence"/>
</dbReference>
<evidence type="ECO:0000256" key="1">
    <source>
        <dbReference type="ARBA" id="ARBA00004162"/>
    </source>
</evidence>
<dbReference type="OrthoDB" id="9809186at2"/>
<evidence type="ECO:0000256" key="2">
    <source>
        <dbReference type="ARBA" id="ARBA00008914"/>
    </source>
</evidence>
<evidence type="ECO:0000256" key="8">
    <source>
        <dbReference type="SAM" id="Coils"/>
    </source>
</evidence>
<keyword evidence="3" id="KW-1003">Cell membrane</keyword>
<feature type="transmembrane region" description="Helical" evidence="9">
    <location>
        <begin position="31"/>
        <end position="50"/>
    </location>
</feature>